<keyword evidence="2" id="KW-1185">Reference proteome</keyword>
<evidence type="ECO:0000313" key="2">
    <source>
        <dbReference type="Proteomes" id="UP000236333"/>
    </source>
</evidence>
<evidence type="ECO:0008006" key="3">
    <source>
        <dbReference type="Google" id="ProtNLM"/>
    </source>
</evidence>
<accession>A0A2J7ZTU6</accession>
<dbReference type="Proteomes" id="UP000236333">
    <property type="component" value="Unassembled WGS sequence"/>
</dbReference>
<dbReference type="AlphaFoldDB" id="A0A2J7ZTU6"/>
<comment type="caution">
    <text evidence="1">The sequence shown here is derived from an EMBL/GenBank/DDBJ whole genome shotgun (WGS) entry which is preliminary data.</text>
</comment>
<evidence type="ECO:0000313" key="1">
    <source>
        <dbReference type="EMBL" id="PNH03684.1"/>
    </source>
</evidence>
<organism evidence="1 2">
    <name type="scientific">Tetrabaena socialis</name>
    <dbReference type="NCBI Taxonomy" id="47790"/>
    <lineage>
        <taxon>Eukaryota</taxon>
        <taxon>Viridiplantae</taxon>
        <taxon>Chlorophyta</taxon>
        <taxon>core chlorophytes</taxon>
        <taxon>Chlorophyceae</taxon>
        <taxon>CS clade</taxon>
        <taxon>Chlamydomonadales</taxon>
        <taxon>Tetrabaenaceae</taxon>
        <taxon>Tetrabaena</taxon>
    </lineage>
</organism>
<gene>
    <name evidence="1" type="ORF">TSOC_010220</name>
</gene>
<dbReference type="OrthoDB" id="542579at2759"/>
<sequence length="453" mass="48961">MAGPPANIPPELVSPVFRRILEAVAEPSQPPPDLSDHSDLYVAVRKLLAVGSGFYPDEAQLQNAFIDWNNTCLQAGALVPSSSSTAEALPNKHVGMYNLICDNKDFLVTMLACKSDVGVGEPLVQALAYYQNHDKEGACWESDSIYRASPLPALVLLLKGPCLSIHAVWTIFQNRVGYAPLTPSYYLANDRRDTANVWKMLAVLAAYKKAVQELVDAYEAQCQVTGTALDRMASLRTAAHITEEEGVGVVVTPCTLPYSLLDEQLGLSNISFRGPDPCLIYTALQRTDGGAERRVLVKFVHTAWHAAGVAPELYRVQPVGGSLLMVVMELLSSEDGWMPLGKVLDGGGGEPLKQAVHEALRKAHAAPVGVSGYKAVHGDIRCPNITVQNLDASAASPKVFIIDYDWAGRNGEATYPLVLLASGPTWHAAVRPGAVMQQEHDVYLLARELGDQQ</sequence>
<dbReference type="SUPFAM" id="SSF56112">
    <property type="entry name" value="Protein kinase-like (PK-like)"/>
    <property type="match status" value="1"/>
</dbReference>
<reference evidence="1 2" key="1">
    <citation type="journal article" date="2017" name="Mol. Biol. Evol.">
        <title>The 4-celled Tetrabaena socialis nuclear genome reveals the essential components for genetic control of cell number at the origin of multicellularity in the volvocine lineage.</title>
        <authorList>
            <person name="Featherston J."/>
            <person name="Arakaki Y."/>
            <person name="Hanschen E.R."/>
            <person name="Ferris P.J."/>
            <person name="Michod R.E."/>
            <person name="Olson B.J.S.C."/>
            <person name="Nozaki H."/>
            <person name="Durand P.M."/>
        </authorList>
    </citation>
    <scope>NUCLEOTIDE SEQUENCE [LARGE SCALE GENOMIC DNA]</scope>
    <source>
        <strain evidence="1 2">NIES-571</strain>
    </source>
</reference>
<protein>
    <recommendedName>
        <fullName evidence="3">Protein kinase domain-containing protein</fullName>
    </recommendedName>
</protein>
<dbReference type="EMBL" id="PGGS01000475">
    <property type="protein sequence ID" value="PNH03684.1"/>
    <property type="molecule type" value="Genomic_DNA"/>
</dbReference>
<name>A0A2J7ZTU6_9CHLO</name>
<proteinExistence type="predicted"/>
<dbReference type="InterPro" id="IPR011009">
    <property type="entry name" value="Kinase-like_dom_sf"/>
</dbReference>